<protein>
    <submittedName>
        <fullName evidence="1">(wild Malaysian banana) hypothetical protein</fullName>
    </submittedName>
</protein>
<reference evidence="2" key="2">
    <citation type="submission" date="2021-05" db="UniProtKB">
        <authorList>
            <consortium name="EnsemblPlants"/>
        </authorList>
    </citation>
    <scope>IDENTIFICATION</scope>
    <source>
        <strain evidence="2">subsp. malaccensis</strain>
    </source>
</reference>
<name>A0A804KJB6_MUSAM</name>
<proteinExistence type="predicted"/>
<dbReference type="EMBL" id="HG996474">
    <property type="protein sequence ID" value="CAG1835116.1"/>
    <property type="molecule type" value="Genomic_DNA"/>
</dbReference>
<dbReference type="AlphaFoldDB" id="A0A804KJB6"/>
<evidence type="ECO:0000313" key="2">
    <source>
        <dbReference type="EnsemblPlants" id="Ma09_p13880.1"/>
    </source>
</evidence>
<dbReference type="Gramene" id="Ma09_t13880.1">
    <property type="protein sequence ID" value="Ma09_p13880.1"/>
    <property type="gene ID" value="Ma09_g13880"/>
</dbReference>
<dbReference type="Proteomes" id="UP000012960">
    <property type="component" value="Unplaced"/>
</dbReference>
<reference evidence="1" key="1">
    <citation type="submission" date="2021-03" db="EMBL/GenBank/DDBJ databases">
        <authorList>
            <consortium name="Genoscope - CEA"/>
            <person name="William W."/>
        </authorList>
    </citation>
    <scope>NUCLEOTIDE SEQUENCE</scope>
    <source>
        <strain evidence="1">Doubled-haploid Pahang</strain>
    </source>
</reference>
<evidence type="ECO:0000313" key="3">
    <source>
        <dbReference type="Proteomes" id="UP000012960"/>
    </source>
</evidence>
<evidence type="ECO:0000313" key="1">
    <source>
        <dbReference type="EMBL" id="CAG1835116.1"/>
    </source>
</evidence>
<accession>A0A804KJB6</accession>
<dbReference type="EnsemblPlants" id="Ma09_t13880.1">
    <property type="protein sequence ID" value="Ma09_p13880.1"/>
    <property type="gene ID" value="Ma09_g13880"/>
</dbReference>
<dbReference type="InParanoid" id="A0A804KJB6"/>
<sequence>MRPPACDSARVARYECVVASGDHLAMLFVSHHTIALGAGGIKANVLQPRPQGGEGHDLLLQPFLLLHQPRLAVRGHGAGGTRRYRYRRPQGSALTVMEGVPLGLGEAERIIAQSIIEAHLDSDNPTITTSIPCLDFLNQKWLDKAAIQACNTRADEEGEDGGACNVSKAATVTQVEEV</sequence>
<keyword evidence="3" id="KW-1185">Reference proteome</keyword>
<gene>
    <name evidence="1" type="ORF">GSMUA_232210.1</name>
</gene>
<organism evidence="2 3">
    <name type="scientific">Musa acuminata subsp. malaccensis</name>
    <name type="common">Wild banana</name>
    <name type="synonym">Musa malaccensis</name>
    <dbReference type="NCBI Taxonomy" id="214687"/>
    <lineage>
        <taxon>Eukaryota</taxon>
        <taxon>Viridiplantae</taxon>
        <taxon>Streptophyta</taxon>
        <taxon>Embryophyta</taxon>
        <taxon>Tracheophyta</taxon>
        <taxon>Spermatophyta</taxon>
        <taxon>Magnoliopsida</taxon>
        <taxon>Liliopsida</taxon>
        <taxon>Zingiberales</taxon>
        <taxon>Musaceae</taxon>
        <taxon>Musa</taxon>
    </lineage>
</organism>